<dbReference type="Proteomes" id="UP000887159">
    <property type="component" value="Unassembled WGS sequence"/>
</dbReference>
<dbReference type="EMBL" id="BMAU01021362">
    <property type="protein sequence ID" value="GFY23163.1"/>
    <property type="molecule type" value="Genomic_DNA"/>
</dbReference>
<comment type="caution">
    <text evidence="1">The sequence shown here is derived from an EMBL/GenBank/DDBJ whole genome shotgun (WGS) entry which is preliminary data.</text>
</comment>
<name>A0A8X7B8H4_TRICX</name>
<keyword evidence="2" id="KW-1185">Reference proteome</keyword>
<evidence type="ECO:0000313" key="1">
    <source>
        <dbReference type="EMBL" id="GFY23163.1"/>
    </source>
</evidence>
<reference evidence="1" key="1">
    <citation type="submission" date="2020-08" db="EMBL/GenBank/DDBJ databases">
        <title>Multicomponent nature underlies the extraordinary mechanical properties of spider dragline silk.</title>
        <authorList>
            <person name="Kono N."/>
            <person name="Nakamura H."/>
            <person name="Mori M."/>
            <person name="Yoshida Y."/>
            <person name="Ohtoshi R."/>
            <person name="Malay A.D."/>
            <person name="Moran D.A.P."/>
            <person name="Tomita M."/>
            <person name="Numata K."/>
            <person name="Arakawa K."/>
        </authorList>
    </citation>
    <scope>NUCLEOTIDE SEQUENCE</scope>
</reference>
<gene>
    <name evidence="1" type="ORF">TNCV_3764031</name>
</gene>
<sequence>MVMKANDRRTSIPCHDEFRGRRSDYVRQVALATTTTGLLAMDLVTSNFGQENLSCHHPSKRLHHANGKTFFCNDKVERASTPLHHLSSVTQNLEVMTRHVTVTTRINVHLKIVCP</sequence>
<organism evidence="1 2">
    <name type="scientific">Trichonephila clavipes</name>
    <name type="common">Golden silk orbweaver</name>
    <name type="synonym">Nephila clavipes</name>
    <dbReference type="NCBI Taxonomy" id="2585209"/>
    <lineage>
        <taxon>Eukaryota</taxon>
        <taxon>Metazoa</taxon>
        <taxon>Ecdysozoa</taxon>
        <taxon>Arthropoda</taxon>
        <taxon>Chelicerata</taxon>
        <taxon>Arachnida</taxon>
        <taxon>Araneae</taxon>
        <taxon>Araneomorphae</taxon>
        <taxon>Entelegynae</taxon>
        <taxon>Araneoidea</taxon>
        <taxon>Nephilidae</taxon>
        <taxon>Trichonephila</taxon>
    </lineage>
</organism>
<proteinExistence type="predicted"/>
<dbReference type="AlphaFoldDB" id="A0A8X7B8H4"/>
<evidence type="ECO:0000313" key="2">
    <source>
        <dbReference type="Proteomes" id="UP000887159"/>
    </source>
</evidence>
<accession>A0A8X7B8H4</accession>
<protein>
    <submittedName>
        <fullName evidence="1">Uncharacterized protein</fullName>
    </submittedName>
</protein>